<evidence type="ECO:0000313" key="2">
    <source>
        <dbReference type="Proteomes" id="UP001611339"/>
    </source>
</evidence>
<gene>
    <name evidence="1" type="ORF">ACH407_36560</name>
</gene>
<protein>
    <submittedName>
        <fullName evidence="1">Uncharacterized protein</fullName>
    </submittedName>
</protein>
<evidence type="ECO:0000313" key="1">
    <source>
        <dbReference type="EMBL" id="MFI1719060.1"/>
    </source>
</evidence>
<comment type="caution">
    <text evidence="1">The sequence shown here is derived from an EMBL/GenBank/DDBJ whole genome shotgun (WGS) entry which is preliminary data.</text>
</comment>
<accession>A0ABW7UHF9</accession>
<organism evidence="1 2">
    <name type="scientific">Streptomyces litmocidini</name>
    <dbReference type="NCBI Taxonomy" id="67318"/>
    <lineage>
        <taxon>Bacteria</taxon>
        <taxon>Bacillati</taxon>
        <taxon>Actinomycetota</taxon>
        <taxon>Actinomycetes</taxon>
        <taxon>Kitasatosporales</taxon>
        <taxon>Streptomycetaceae</taxon>
        <taxon>Streptomyces</taxon>
    </lineage>
</organism>
<dbReference type="Proteomes" id="UP001611339">
    <property type="component" value="Unassembled WGS sequence"/>
</dbReference>
<name>A0ABW7UHF9_9ACTN</name>
<reference evidence="1 2" key="1">
    <citation type="submission" date="2024-10" db="EMBL/GenBank/DDBJ databases">
        <title>The Natural Products Discovery Center: Release of the First 8490 Sequenced Strains for Exploring Actinobacteria Biosynthetic Diversity.</title>
        <authorList>
            <person name="Kalkreuter E."/>
            <person name="Kautsar S.A."/>
            <person name="Yang D."/>
            <person name="Bader C.D."/>
            <person name="Teijaro C.N."/>
            <person name="Fluegel L."/>
            <person name="Davis C.M."/>
            <person name="Simpson J.R."/>
            <person name="Lauterbach L."/>
            <person name="Steele A.D."/>
            <person name="Gui C."/>
            <person name="Meng S."/>
            <person name="Li G."/>
            <person name="Viehrig K."/>
            <person name="Ye F."/>
            <person name="Su P."/>
            <person name="Kiefer A.F."/>
            <person name="Nichols A."/>
            <person name="Cepeda A.J."/>
            <person name="Yan W."/>
            <person name="Fan B."/>
            <person name="Jiang Y."/>
            <person name="Adhikari A."/>
            <person name="Zheng C.-J."/>
            <person name="Schuster L."/>
            <person name="Cowan T.M."/>
            <person name="Smanski M.J."/>
            <person name="Chevrette M.G."/>
            <person name="De Carvalho L.P.S."/>
            <person name="Shen B."/>
        </authorList>
    </citation>
    <scope>NUCLEOTIDE SEQUENCE [LARGE SCALE GENOMIC DNA]</scope>
    <source>
        <strain evidence="1 2">NPDC020602</strain>
    </source>
</reference>
<sequence length="46" mass="5091">MTWINGRHVGRKADHRGLMKACRALGATLVLGPGGKDHGTYVHHQW</sequence>
<keyword evidence="2" id="KW-1185">Reference proteome</keyword>
<proteinExistence type="predicted"/>
<dbReference type="EMBL" id="JBIRUI010000030">
    <property type="protein sequence ID" value="MFI1719060.1"/>
    <property type="molecule type" value="Genomic_DNA"/>
</dbReference>
<dbReference type="RefSeq" id="WP_398713763.1">
    <property type="nucleotide sequence ID" value="NZ_JBIRUI010000030.1"/>
</dbReference>